<organism evidence="5 6">
    <name type="scientific">Brooklawnia cerclae</name>
    <dbReference type="NCBI Taxonomy" id="349934"/>
    <lineage>
        <taxon>Bacteria</taxon>
        <taxon>Bacillati</taxon>
        <taxon>Actinomycetota</taxon>
        <taxon>Actinomycetes</taxon>
        <taxon>Propionibacteriales</taxon>
        <taxon>Propionibacteriaceae</taxon>
        <taxon>Brooklawnia</taxon>
    </lineage>
</organism>
<sequence>MTSIESPREQPAAHGEDEVSVLASDLRMACQRLARRVRFESNKDVPPHQVGVLLRLNRIGAQTPTQLADHERVSTPSMTRTVNCLAEKGYVARTPHPDDGRQVLVDLTPSGRDLARRTIEARDTWMLRRLDPLDEEQRALLRRATDLLIEFVDSEPRR</sequence>
<evidence type="ECO:0000259" key="4">
    <source>
        <dbReference type="PROSITE" id="PS50995"/>
    </source>
</evidence>
<keyword evidence="1" id="KW-0805">Transcription regulation</keyword>
<dbReference type="Proteomes" id="UP000749311">
    <property type="component" value="Unassembled WGS sequence"/>
</dbReference>
<dbReference type="RefSeq" id="WP_208390536.1">
    <property type="nucleotide sequence ID" value="NZ_BAAAOO010000007.1"/>
</dbReference>
<dbReference type="InterPro" id="IPR036388">
    <property type="entry name" value="WH-like_DNA-bd_sf"/>
</dbReference>
<keyword evidence="3" id="KW-0804">Transcription</keyword>
<evidence type="ECO:0000256" key="3">
    <source>
        <dbReference type="ARBA" id="ARBA00023163"/>
    </source>
</evidence>
<dbReference type="PROSITE" id="PS01117">
    <property type="entry name" value="HTH_MARR_1"/>
    <property type="match status" value="1"/>
</dbReference>
<dbReference type="InterPro" id="IPR000835">
    <property type="entry name" value="HTH_MarR-typ"/>
</dbReference>
<dbReference type="Pfam" id="PF01047">
    <property type="entry name" value="MarR"/>
    <property type="match status" value="1"/>
</dbReference>
<dbReference type="PANTHER" id="PTHR39515">
    <property type="entry name" value="CONSERVED PROTEIN"/>
    <property type="match status" value="1"/>
</dbReference>
<proteinExistence type="predicted"/>
<evidence type="ECO:0000256" key="2">
    <source>
        <dbReference type="ARBA" id="ARBA00023125"/>
    </source>
</evidence>
<dbReference type="PRINTS" id="PR00598">
    <property type="entry name" value="HTHMARR"/>
</dbReference>
<dbReference type="InterPro" id="IPR023187">
    <property type="entry name" value="Tscrpt_reg_MarR-type_CS"/>
</dbReference>
<dbReference type="PROSITE" id="PS50995">
    <property type="entry name" value="HTH_MARR_2"/>
    <property type="match status" value="1"/>
</dbReference>
<dbReference type="SMART" id="SM00347">
    <property type="entry name" value="HTH_MARR"/>
    <property type="match status" value="1"/>
</dbReference>
<dbReference type="GO" id="GO:0003677">
    <property type="term" value="F:DNA binding"/>
    <property type="evidence" value="ECO:0007669"/>
    <property type="project" value="UniProtKB-KW"/>
</dbReference>
<dbReference type="PANTHER" id="PTHR39515:SF2">
    <property type="entry name" value="HTH-TYPE TRANSCRIPTIONAL REGULATOR RV0880"/>
    <property type="match status" value="1"/>
</dbReference>
<evidence type="ECO:0000313" key="6">
    <source>
        <dbReference type="Proteomes" id="UP000749311"/>
    </source>
</evidence>
<comment type="caution">
    <text evidence="5">The sequence shown here is derived from an EMBL/GenBank/DDBJ whole genome shotgun (WGS) entry which is preliminary data.</text>
</comment>
<accession>A0ABX0SH07</accession>
<evidence type="ECO:0000313" key="5">
    <source>
        <dbReference type="EMBL" id="NIH57680.1"/>
    </source>
</evidence>
<evidence type="ECO:0000256" key="1">
    <source>
        <dbReference type="ARBA" id="ARBA00023015"/>
    </source>
</evidence>
<dbReference type="SUPFAM" id="SSF46785">
    <property type="entry name" value="Winged helix' DNA-binding domain"/>
    <property type="match status" value="1"/>
</dbReference>
<reference evidence="5 6" key="1">
    <citation type="submission" date="2020-02" db="EMBL/GenBank/DDBJ databases">
        <title>Sequencing the genomes of 1000 actinobacteria strains.</title>
        <authorList>
            <person name="Klenk H.-P."/>
        </authorList>
    </citation>
    <scope>NUCLEOTIDE SEQUENCE [LARGE SCALE GENOMIC DNA]</scope>
    <source>
        <strain evidence="5 6">DSM 19609</strain>
    </source>
</reference>
<name>A0ABX0SH07_9ACTN</name>
<gene>
    <name evidence="5" type="ORF">FB473_002325</name>
</gene>
<dbReference type="InterPro" id="IPR052526">
    <property type="entry name" value="HTH-type_Bedaq_tolerance"/>
</dbReference>
<keyword evidence="6" id="KW-1185">Reference proteome</keyword>
<feature type="domain" description="HTH marR-type" evidence="4">
    <location>
        <begin position="19"/>
        <end position="150"/>
    </location>
</feature>
<dbReference type="Gene3D" id="1.10.10.10">
    <property type="entry name" value="Winged helix-like DNA-binding domain superfamily/Winged helix DNA-binding domain"/>
    <property type="match status" value="1"/>
</dbReference>
<dbReference type="InterPro" id="IPR036390">
    <property type="entry name" value="WH_DNA-bd_sf"/>
</dbReference>
<keyword evidence="2 5" id="KW-0238">DNA-binding</keyword>
<dbReference type="EMBL" id="JAAMOZ010000001">
    <property type="protein sequence ID" value="NIH57680.1"/>
    <property type="molecule type" value="Genomic_DNA"/>
</dbReference>
<protein>
    <submittedName>
        <fullName evidence="5">DNA-binding MarR family transcriptional regulator</fullName>
    </submittedName>
</protein>